<proteinExistence type="predicted"/>
<keyword evidence="2" id="KW-1185">Reference proteome</keyword>
<name>A0ABZ0QYU1_9CAUD</name>
<accession>A0ABZ0QYU1</accession>
<dbReference type="EMBL" id="OR670591">
    <property type="protein sequence ID" value="WPF64953.1"/>
    <property type="molecule type" value="Genomic_DNA"/>
</dbReference>
<keyword evidence="1" id="KW-0255">Endonuclease</keyword>
<keyword evidence="1" id="KW-0540">Nuclease</keyword>
<dbReference type="GO" id="GO:0004519">
    <property type="term" value="F:endonuclease activity"/>
    <property type="evidence" value="ECO:0007669"/>
    <property type="project" value="UniProtKB-KW"/>
</dbReference>
<dbReference type="InterPro" id="IPR044925">
    <property type="entry name" value="His-Me_finger_sf"/>
</dbReference>
<protein>
    <submittedName>
        <fullName evidence="1">HNH endonuclease</fullName>
    </submittedName>
</protein>
<reference evidence="1 2" key="1">
    <citation type="submission" date="2023-10" db="EMBL/GenBank/DDBJ databases">
        <title>Genome Sequence of the Siphoviridae Staphylococcus aureus Phage MVC_VPHSA1.</title>
        <authorList>
            <person name="Deepak S.J."/>
            <person name="Porteen K."/>
            <person name="Wilfred R."/>
            <person name="Anbazhagan S."/>
            <person name="Elango A."/>
            <person name="Senthil Kumar T."/>
            <person name="Narendra B."/>
            <person name="Sureshkannan S."/>
            <person name="Nithya Quintoil M."/>
            <person name="Charley C.A."/>
            <person name="Teresa S."/>
            <person name="Raghavendra A.G."/>
        </authorList>
    </citation>
    <scope>NUCLEOTIDE SEQUENCE [LARGE SCALE GENOMIC DNA]</scope>
</reference>
<organism evidence="1 2">
    <name type="scientific">Staphylococcus phage MVC_VPHSA1</name>
    <dbReference type="NCBI Taxonomy" id="3088876"/>
    <lineage>
        <taxon>Viruses</taxon>
        <taxon>Duplodnaviria</taxon>
        <taxon>Heunggongvirae</taxon>
        <taxon>Uroviricota</taxon>
        <taxon>Caudoviricetes</taxon>
        <taxon>Ehrlichviridae</taxon>
        <taxon>Chennaivirus</taxon>
        <taxon>Chennaivirus MVCVPHSA1</taxon>
    </lineage>
</organism>
<keyword evidence="1" id="KW-0378">Hydrolase</keyword>
<evidence type="ECO:0000313" key="2">
    <source>
        <dbReference type="Proteomes" id="UP001322219"/>
    </source>
</evidence>
<gene>
    <name evidence="1" type="ORF">FBHYGVHD_CDS0106</name>
</gene>
<evidence type="ECO:0000313" key="1">
    <source>
        <dbReference type="EMBL" id="WPF64953.1"/>
    </source>
</evidence>
<sequence>MRNDYRIENELVFIEVIQKGVTKEVIISFEDLKRVIELDRKISISPQGYAVFNKSNKQFTLHRFLMNDPKDKQVDHIDCNRLNNSKVI</sequence>
<dbReference type="SUPFAM" id="SSF54060">
    <property type="entry name" value="His-Me finger endonucleases"/>
    <property type="match status" value="1"/>
</dbReference>
<dbReference type="Proteomes" id="UP001322219">
    <property type="component" value="Segment"/>
</dbReference>